<dbReference type="PANTHER" id="PTHR28142">
    <property type="entry name" value="MITOCHONDRIAL INNER MEMBRANE I-AAA PROTEASE SUPERCOMPLEX SUBUNIT MGR3-RELATED"/>
    <property type="match status" value="1"/>
</dbReference>
<feature type="region of interest" description="Disordered" evidence="1">
    <location>
        <begin position="235"/>
        <end position="264"/>
    </location>
</feature>
<sequence>MAIRAPLRLLRPSRPTQRLVARGHTLKPPSSAVRFASTHAGHQQPSKGGIRVAHVFGTLALIGIGATSYGLWQFYGSFTAYPDTASHPIRSKLRSALRAQSTGEHESSSTLFEAAYSLALDLFHTGELGKTQEEAVMRLTGIAVRWGAMWEEAGELSKAIAAYDTGFQPIAALIDGFKVGEGAQPSVEEVKRGAGIAMKLGDLWIRLGGAEGTSEAERYYTWALQELMRLNMTDKQKQRVKDEMASQDAPVPAAGPQASTKKGEIKDDETLQLPEWLNDVEVVAAMERLGDLYSRMGKIEFAQPLLQQAIAILLPPPPKEGPRPAPPPIGNRCHAATLMNNLSSALVAAPSPSQQAIEASARWARQSLNIANGCRKEADAQRGGKDVPLVEREERECELTAIVSSYNLGKLSEMSKDPISAEQWFVRSGKHAASLGLRDAARQANEAIRRLKHPSGPPA</sequence>
<dbReference type="OrthoDB" id="10050400at2759"/>
<proteinExistence type="predicted"/>
<dbReference type="InterPro" id="IPR040201">
    <property type="entry name" value="Mrg3-like"/>
</dbReference>
<accession>A0A061BJX3</accession>
<protein>
    <submittedName>
        <fullName evidence="2">RHTO0S16e03774g1_1</fullName>
    </submittedName>
</protein>
<reference evidence="2" key="1">
    <citation type="journal article" date="2014" name="Genome Announc.">
        <title>Draft genome sequence of Rhodosporidium toruloides CECT1137, an oleaginous yeast of biotechnological interest.</title>
        <authorList>
            <person name="Morin N."/>
            <person name="Calcas X."/>
            <person name="Devillers H."/>
            <person name="Durrens P."/>
            <person name="Sherman D.J."/>
            <person name="Nicaud J.-M."/>
            <person name="Neuveglise C."/>
        </authorList>
    </citation>
    <scope>NUCLEOTIDE SEQUENCE</scope>
    <source>
        <strain evidence="2">CECT1137</strain>
    </source>
</reference>
<gene>
    <name evidence="2" type="ORF">RHTO0S_16e03774g</name>
</gene>
<dbReference type="Gene3D" id="1.25.40.10">
    <property type="entry name" value="Tetratricopeptide repeat domain"/>
    <property type="match status" value="1"/>
</dbReference>
<dbReference type="PANTHER" id="PTHR28142:SF1">
    <property type="entry name" value="MITOCHONDRIAL INNER MEMBRANE I-AAA PROTEASE SUPERCOMPLEX SUBUNIT MGR3-RELATED"/>
    <property type="match status" value="1"/>
</dbReference>
<feature type="compositionally biased region" description="Basic and acidic residues" evidence="1">
    <location>
        <begin position="235"/>
        <end position="244"/>
    </location>
</feature>
<dbReference type="EMBL" id="LK052951">
    <property type="protein sequence ID" value="CDR48217.1"/>
    <property type="molecule type" value="Genomic_DNA"/>
</dbReference>
<evidence type="ECO:0000256" key="1">
    <source>
        <dbReference type="SAM" id="MobiDB-lite"/>
    </source>
</evidence>
<dbReference type="InterPro" id="IPR011990">
    <property type="entry name" value="TPR-like_helical_dom_sf"/>
</dbReference>
<organism evidence="2">
    <name type="scientific">Rhodotorula toruloides</name>
    <name type="common">Yeast</name>
    <name type="synonym">Rhodosporidium toruloides</name>
    <dbReference type="NCBI Taxonomy" id="5286"/>
    <lineage>
        <taxon>Eukaryota</taxon>
        <taxon>Fungi</taxon>
        <taxon>Dikarya</taxon>
        <taxon>Basidiomycota</taxon>
        <taxon>Pucciniomycotina</taxon>
        <taxon>Microbotryomycetes</taxon>
        <taxon>Sporidiobolales</taxon>
        <taxon>Sporidiobolaceae</taxon>
        <taxon>Rhodotorula</taxon>
    </lineage>
</organism>
<name>A0A061BJX3_RHOTO</name>
<evidence type="ECO:0000313" key="2">
    <source>
        <dbReference type="EMBL" id="CDR48217.1"/>
    </source>
</evidence>
<dbReference type="AlphaFoldDB" id="A0A061BJX3"/>